<sequence length="59" mass="6974">MLCKSIRHLGRPPLTVRCGLNFIYFRERDRENNPPLELAFLSLQLSYLLLRLVLSPMMK</sequence>
<gene>
    <name evidence="1" type="ORF">AEK19_MT0704</name>
</gene>
<accession>A0A1Y0B0M7</accession>
<protein>
    <submittedName>
        <fullName evidence="1">Uncharacterized protein</fullName>
    </submittedName>
</protein>
<organism evidence="1">
    <name type="scientific">Utricularia reniformis</name>
    <dbReference type="NCBI Taxonomy" id="192314"/>
    <lineage>
        <taxon>Eukaryota</taxon>
        <taxon>Viridiplantae</taxon>
        <taxon>Streptophyta</taxon>
        <taxon>Embryophyta</taxon>
        <taxon>Tracheophyta</taxon>
        <taxon>Spermatophyta</taxon>
        <taxon>Magnoliopsida</taxon>
        <taxon>eudicotyledons</taxon>
        <taxon>Gunneridae</taxon>
        <taxon>Pentapetalae</taxon>
        <taxon>asterids</taxon>
        <taxon>lamiids</taxon>
        <taxon>Lamiales</taxon>
        <taxon>Lentibulariaceae</taxon>
        <taxon>Utricularia</taxon>
    </lineage>
</organism>
<reference evidence="1" key="1">
    <citation type="submission" date="2017-03" db="EMBL/GenBank/DDBJ databases">
        <title>The mitochondrial genome of the carnivorous plant Utricularia reniformis (Lentibulariaceae): structure, comparative analysis and evolutionary landmarks.</title>
        <authorList>
            <person name="Silva S.R."/>
            <person name="Alvarenga D.O."/>
            <person name="Michael T.P."/>
            <person name="Miranda V.F.O."/>
            <person name="Varani A.M."/>
        </authorList>
    </citation>
    <scope>NUCLEOTIDE SEQUENCE</scope>
</reference>
<name>A0A1Y0B0M7_9LAMI</name>
<keyword evidence="1" id="KW-0496">Mitochondrion</keyword>
<dbReference type="EMBL" id="KY774314">
    <property type="protein sequence ID" value="ART30950.1"/>
    <property type="molecule type" value="Genomic_DNA"/>
</dbReference>
<proteinExistence type="predicted"/>
<evidence type="ECO:0000313" key="1">
    <source>
        <dbReference type="EMBL" id="ART30950.1"/>
    </source>
</evidence>
<geneLocation type="mitochondrion" evidence="1"/>
<dbReference type="AlphaFoldDB" id="A0A1Y0B0M7"/>